<evidence type="ECO:0000313" key="1">
    <source>
        <dbReference type="EMBL" id="MCW0523564.1"/>
    </source>
</evidence>
<dbReference type="Proteomes" id="UP001207440">
    <property type="component" value="Unassembled WGS sequence"/>
</dbReference>
<dbReference type="AlphaFoldDB" id="A0AAP3AN58"/>
<evidence type="ECO:0000313" key="2">
    <source>
        <dbReference type="Proteomes" id="UP001207440"/>
    </source>
</evidence>
<dbReference type="RefSeq" id="WP_064970208.1">
    <property type="nucleotide sequence ID" value="NZ_CP029760.1"/>
</dbReference>
<comment type="caution">
    <text evidence="1">The sequence shown here is derived from an EMBL/GenBank/DDBJ whole genome shotgun (WGS) entry which is preliminary data.</text>
</comment>
<gene>
    <name evidence="1" type="ORF">OKE68_04435</name>
</gene>
<dbReference type="EMBL" id="JAOZYT010000019">
    <property type="protein sequence ID" value="MCW0523564.1"/>
    <property type="molecule type" value="Genomic_DNA"/>
</dbReference>
<reference evidence="1" key="1">
    <citation type="submission" date="2022-10" db="EMBL/GenBank/DDBJ databases">
        <title>Sifting through the core-genome to identify putative cross-protective antigens against Riemerella anatipestifer.</title>
        <authorList>
            <person name="Zheng X."/>
            <person name="Zhang W."/>
        </authorList>
    </citation>
    <scope>NUCLEOTIDE SEQUENCE</scope>
    <source>
        <strain evidence="1">ZWRA178</strain>
    </source>
</reference>
<protein>
    <submittedName>
        <fullName evidence="1">Uncharacterized protein</fullName>
    </submittedName>
</protein>
<sequence>MQESIGNEFFPPTEEELNEIIAELKRRLEDESYEEEWVKIHEELMYREKQLKEIIIKNNAI</sequence>
<proteinExistence type="predicted"/>
<accession>A0AAP3AN58</accession>
<organism evidence="1 2">
    <name type="scientific">Riemerella anatipestifer</name>
    <name type="common">Moraxella anatipestifer</name>
    <dbReference type="NCBI Taxonomy" id="34085"/>
    <lineage>
        <taxon>Bacteria</taxon>
        <taxon>Pseudomonadati</taxon>
        <taxon>Bacteroidota</taxon>
        <taxon>Flavobacteriia</taxon>
        <taxon>Flavobacteriales</taxon>
        <taxon>Weeksellaceae</taxon>
        <taxon>Riemerella</taxon>
    </lineage>
</organism>
<name>A0AAP3AN58_RIEAN</name>